<keyword evidence="3" id="KW-1185">Reference proteome</keyword>
<feature type="transmembrane region" description="Helical" evidence="1">
    <location>
        <begin position="7"/>
        <end position="27"/>
    </location>
</feature>
<evidence type="ECO:0000313" key="2">
    <source>
        <dbReference type="EMBL" id="MEL1265471.1"/>
    </source>
</evidence>
<dbReference type="EMBL" id="JBBWWT010000006">
    <property type="protein sequence ID" value="MEL1265471.1"/>
    <property type="molecule type" value="Genomic_DNA"/>
</dbReference>
<evidence type="ECO:0000256" key="1">
    <source>
        <dbReference type="SAM" id="Phobius"/>
    </source>
</evidence>
<evidence type="ECO:0000313" key="3">
    <source>
        <dbReference type="Proteomes" id="UP001459204"/>
    </source>
</evidence>
<protein>
    <submittedName>
        <fullName evidence="2">DUF2752 domain-containing protein</fullName>
    </submittedName>
</protein>
<dbReference type="Proteomes" id="UP001459204">
    <property type="component" value="Unassembled WGS sequence"/>
</dbReference>
<feature type="transmembrane region" description="Helical" evidence="1">
    <location>
        <begin position="107"/>
        <end position="124"/>
    </location>
</feature>
<name>A0ABU9J551_9GAMM</name>
<feature type="transmembrane region" description="Helical" evidence="1">
    <location>
        <begin position="78"/>
        <end position="95"/>
    </location>
</feature>
<reference evidence="2 3" key="1">
    <citation type="submission" date="2024-04" db="EMBL/GenBank/DDBJ databases">
        <title>Draft genome sequence of Pseudoxanthomonas putridarboris WD12.</title>
        <authorList>
            <person name="Oh J."/>
        </authorList>
    </citation>
    <scope>NUCLEOTIDE SEQUENCE [LARGE SCALE GENOMIC DNA]</scope>
    <source>
        <strain evidence="2 3">WD12</strain>
    </source>
</reference>
<gene>
    <name evidence="2" type="ORF">AAD027_14005</name>
</gene>
<organism evidence="2 3">
    <name type="scientific">Pseudoxanthomonas putridarboris</name>
    <dbReference type="NCBI Taxonomy" id="752605"/>
    <lineage>
        <taxon>Bacteria</taxon>
        <taxon>Pseudomonadati</taxon>
        <taxon>Pseudomonadota</taxon>
        <taxon>Gammaproteobacteria</taxon>
        <taxon>Lysobacterales</taxon>
        <taxon>Lysobacteraceae</taxon>
        <taxon>Pseudoxanthomonas</taxon>
    </lineage>
</organism>
<sequence>MTFAQRAGIAIATLAVLSLAVAGVWLLRTFDPNAPGNPFPACMFKALTGLYCAGCGATRALHALLHGDVRAAFSMNPLLVLVLPVLPVLTAWSLGWRPVRLQPAMRWLLAPKLWLALLLGFWVLRNLPWPPFSWLAPG</sequence>
<accession>A0ABU9J551</accession>
<proteinExistence type="predicted"/>
<comment type="caution">
    <text evidence="2">The sequence shown here is derived from an EMBL/GenBank/DDBJ whole genome shotgun (WGS) entry which is preliminary data.</text>
</comment>
<dbReference type="InterPro" id="IPR021215">
    <property type="entry name" value="DUF2752"/>
</dbReference>
<keyword evidence="1" id="KW-0812">Transmembrane</keyword>
<dbReference type="Pfam" id="PF10825">
    <property type="entry name" value="DUF2752"/>
    <property type="match status" value="1"/>
</dbReference>
<keyword evidence="1" id="KW-1133">Transmembrane helix</keyword>
<keyword evidence="1" id="KW-0472">Membrane</keyword>